<dbReference type="AlphaFoldDB" id="A0A921FVY3"/>
<accession>A0A921FVY3</accession>
<name>A0A921FVY3_9BIFI</name>
<evidence type="ECO:0000313" key="2">
    <source>
        <dbReference type="Proteomes" id="UP000715651"/>
    </source>
</evidence>
<dbReference type="Proteomes" id="UP000715651">
    <property type="component" value="Unassembled WGS sequence"/>
</dbReference>
<reference evidence="1" key="2">
    <citation type="submission" date="2021-09" db="EMBL/GenBank/DDBJ databases">
        <authorList>
            <person name="Gilroy R."/>
        </authorList>
    </citation>
    <scope>NUCLEOTIDE SEQUENCE</scope>
    <source>
        <strain evidence="1">578</strain>
    </source>
</reference>
<protein>
    <submittedName>
        <fullName evidence="1">Abi family protein</fullName>
    </submittedName>
</protein>
<sequence>MDLKPSTTIDEQLVLIERKGIHINNLHEAEDFLARTGYYRLHAYFLPFKTHTGYRPVSFDQIMRLYEFDSQLRIWFYDIIGEIESALKARLGTYLAHEYGSQCYLEASTFDVRHNHVAYVHRIEKVIHDNRNAPVIKHYLDKYDGHFPIWVIMEFFSTGMLSFTYADLKRSDRKAIAKMYSTGDQQLLSWLRAFTELRNKCAHYTRMYFWRFTTIPRQDARMKRSIDRTLFSQIYMLKFLHPDQQRWKEHVVHLDELIARYSDSINLSHIGFPVNWRELLEN</sequence>
<reference evidence="1" key="1">
    <citation type="journal article" date="2021" name="PeerJ">
        <title>Extensive microbial diversity within the chicken gut microbiome revealed by metagenomics and culture.</title>
        <authorList>
            <person name="Gilroy R."/>
            <person name="Ravi A."/>
            <person name="Getino M."/>
            <person name="Pursley I."/>
            <person name="Horton D.L."/>
            <person name="Alikhan N.F."/>
            <person name="Baker D."/>
            <person name="Gharbi K."/>
            <person name="Hall N."/>
            <person name="Watson M."/>
            <person name="Adriaenssens E.M."/>
            <person name="Foster-Nyarko E."/>
            <person name="Jarju S."/>
            <person name="Secka A."/>
            <person name="Antonio M."/>
            <person name="Oren A."/>
            <person name="Chaudhuri R.R."/>
            <person name="La Ragione R."/>
            <person name="Hildebrand F."/>
            <person name="Pallen M.J."/>
        </authorList>
    </citation>
    <scope>NUCLEOTIDE SEQUENCE</scope>
    <source>
        <strain evidence="1">578</strain>
    </source>
</reference>
<dbReference type="Pfam" id="PF07751">
    <property type="entry name" value="Abi_2"/>
    <property type="match status" value="1"/>
</dbReference>
<proteinExistence type="predicted"/>
<dbReference type="EMBL" id="DYWK01000003">
    <property type="protein sequence ID" value="HJF17816.1"/>
    <property type="molecule type" value="Genomic_DNA"/>
</dbReference>
<organism evidence="1 2">
    <name type="scientific">Aeriscardovia aeriphila</name>
    <dbReference type="NCBI Taxonomy" id="218139"/>
    <lineage>
        <taxon>Bacteria</taxon>
        <taxon>Bacillati</taxon>
        <taxon>Actinomycetota</taxon>
        <taxon>Actinomycetes</taxon>
        <taxon>Bifidobacteriales</taxon>
        <taxon>Bifidobacteriaceae</taxon>
        <taxon>Aeriscardovia</taxon>
    </lineage>
</organism>
<evidence type="ECO:0000313" key="1">
    <source>
        <dbReference type="EMBL" id="HJF17816.1"/>
    </source>
</evidence>
<gene>
    <name evidence="1" type="ORF">K8U78_01390</name>
</gene>
<dbReference type="InterPro" id="IPR011664">
    <property type="entry name" value="Abi_system_AbiD/AbiF-like"/>
</dbReference>
<comment type="caution">
    <text evidence="1">The sequence shown here is derived from an EMBL/GenBank/DDBJ whole genome shotgun (WGS) entry which is preliminary data.</text>
</comment>